<dbReference type="HAMAP" id="MF_00636">
    <property type="entry name" value="RapZ_like"/>
    <property type="match status" value="1"/>
</dbReference>
<dbReference type="InterPro" id="IPR053930">
    <property type="entry name" value="RapZ-like_N"/>
</dbReference>
<name>A0A3B0X4K0_9ZZZZ</name>
<dbReference type="Pfam" id="PF22740">
    <property type="entry name" value="PapZ_C"/>
    <property type="match status" value="1"/>
</dbReference>
<reference evidence="6" key="1">
    <citation type="submission" date="2018-06" db="EMBL/GenBank/DDBJ databases">
        <authorList>
            <person name="Zhirakovskaya E."/>
        </authorList>
    </citation>
    <scope>NUCLEOTIDE SEQUENCE</scope>
</reference>
<evidence type="ECO:0000256" key="3">
    <source>
        <dbReference type="ARBA" id="ARBA00023134"/>
    </source>
</evidence>
<dbReference type="EMBL" id="UOFD01000018">
    <property type="protein sequence ID" value="VAW50824.1"/>
    <property type="molecule type" value="Genomic_DNA"/>
</dbReference>
<sequence>MKLIIISGLSGSGKTVALHTLEDEDYYCVDNLPIGLLPQFVERILSRKVQLYDHIAVGVDARSDSEDLRDFKTIVEWIQQRDTETKIEIEIIYLQAELDTLIKRFSDTRRKHPLTKKGLPLSEAIEVERNLLKDVATAANLYIDTTYTNIHELRNYMKERVVKRPATKLSLLFNSFGFKNGAPADSDFVFDVRCLPNPHWEPNLRSLTGQDPKVIAFLQKQEDVQQMLEHIKKFLDFIIPKFKKQNRYYLTVSIGCTGGQHRSVYIAEALHDAFRGDYKNVSVHHREMGYEEQ</sequence>
<dbReference type="Pfam" id="PF03668">
    <property type="entry name" value="RapZ-like_N"/>
    <property type="match status" value="1"/>
</dbReference>
<evidence type="ECO:0000256" key="1">
    <source>
        <dbReference type="ARBA" id="ARBA00022741"/>
    </source>
</evidence>
<accession>A0A3B0X4K0</accession>
<dbReference type="PANTHER" id="PTHR30448:SF0">
    <property type="entry name" value="RNASE ADAPTER PROTEIN RAPZ"/>
    <property type="match status" value="1"/>
</dbReference>
<dbReference type="AlphaFoldDB" id="A0A3B0X4K0"/>
<feature type="domain" description="RapZ C-terminal" evidence="5">
    <location>
        <begin position="170"/>
        <end position="288"/>
    </location>
</feature>
<dbReference type="InterPro" id="IPR053931">
    <property type="entry name" value="RapZ_C"/>
</dbReference>
<organism evidence="6">
    <name type="scientific">hydrothermal vent metagenome</name>
    <dbReference type="NCBI Taxonomy" id="652676"/>
    <lineage>
        <taxon>unclassified sequences</taxon>
        <taxon>metagenomes</taxon>
        <taxon>ecological metagenomes</taxon>
    </lineage>
</organism>
<dbReference type="PIRSF" id="PIRSF005052">
    <property type="entry name" value="P-loopkin"/>
    <property type="match status" value="1"/>
</dbReference>
<evidence type="ECO:0000259" key="4">
    <source>
        <dbReference type="Pfam" id="PF03668"/>
    </source>
</evidence>
<keyword evidence="3" id="KW-0342">GTP-binding</keyword>
<dbReference type="PANTHER" id="PTHR30448">
    <property type="entry name" value="RNASE ADAPTER PROTEIN RAPZ"/>
    <property type="match status" value="1"/>
</dbReference>
<evidence type="ECO:0000259" key="5">
    <source>
        <dbReference type="Pfam" id="PF22740"/>
    </source>
</evidence>
<evidence type="ECO:0000313" key="6">
    <source>
        <dbReference type="EMBL" id="VAW50824.1"/>
    </source>
</evidence>
<proteinExistence type="inferred from homology"/>
<dbReference type="GO" id="GO:0005524">
    <property type="term" value="F:ATP binding"/>
    <property type="evidence" value="ECO:0007669"/>
    <property type="project" value="UniProtKB-KW"/>
</dbReference>
<dbReference type="SUPFAM" id="SSF52540">
    <property type="entry name" value="P-loop containing nucleoside triphosphate hydrolases"/>
    <property type="match status" value="1"/>
</dbReference>
<protein>
    <submittedName>
        <fullName evidence="6">RNase adapter protein RapZ</fullName>
    </submittedName>
</protein>
<dbReference type="GO" id="GO:0005525">
    <property type="term" value="F:GTP binding"/>
    <property type="evidence" value="ECO:0007669"/>
    <property type="project" value="UniProtKB-KW"/>
</dbReference>
<dbReference type="InterPro" id="IPR027417">
    <property type="entry name" value="P-loop_NTPase"/>
</dbReference>
<dbReference type="InterPro" id="IPR005337">
    <property type="entry name" value="RapZ-like"/>
</dbReference>
<evidence type="ECO:0000256" key="2">
    <source>
        <dbReference type="ARBA" id="ARBA00022840"/>
    </source>
</evidence>
<keyword evidence="1" id="KW-0547">Nucleotide-binding</keyword>
<feature type="domain" description="RapZ-like N-terminal" evidence="4">
    <location>
        <begin position="1"/>
        <end position="161"/>
    </location>
</feature>
<keyword evidence="2" id="KW-0067">ATP-binding</keyword>
<gene>
    <name evidence="6" type="ORF">MNBD_GAMMA06-442</name>
</gene>
<dbReference type="NCBIfam" id="NF003828">
    <property type="entry name" value="PRK05416.1"/>
    <property type="match status" value="1"/>
</dbReference>